<name>A0A2P8EVH8_9GAMM</name>
<protein>
    <submittedName>
        <fullName evidence="2">Lysophospholipase L1-like esterase</fullName>
    </submittedName>
</protein>
<dbReference type="GO" id="GO:0004622">
    <property type="term" value="F:phosphatidylcholine lysophospholipase activity"/>
    <property type="evidence" value="ECO:0007669"/>
    <property type="project" value="TreeGrafter"/>
</dbReference>
<dbReference type="PANTHER" id="PTHR30383:SF24">
    <property type="entry name" value="THIOESTERASE 1_PROTEASE 1_LYSOPHOSPHOLIPASE L1"/>
    <property type="match status" value="1"/>
</dbReference>
<dbReference type="InterPro" id="IPR036514">
    <property type="entry name" value="SGNH_hydro_sf"/>
</dbReference>
<evidence type="ECO:0000313" key="3">
    <source>
        <dbReference type="Proteomes" id="UP000242133"/>
    </source>
</evidence>
<feature type="domain" description="SGNH hydrolase-type esterase" evidence="1">
    <location>
        <begin position="36"/>
        <end position="187"/>
    </location>
</feature>
<reference evidence="2 3" key="1">
    <citation type="submission" date="2018-03" db="EMBL/GenBank/DDBJ databases">
        <title>Genomic Encyclopedia of Archaeal and Bacterial Type Strains, Phase II (KMG-II): from individual species to whole genera.</title>
        <authorList>
            <person name="Goeker M."/>
        </authorList>
    </citation>
    <scope>NUCLEOTIDE SEQUENCE [LARGE SCALE GENOMIC DNA]</scope>
    <source>
        <strain evidence="2 3">DSM 17586</strain>
    </source>
</reference>
<evidence type="ECO:0000313" key="2">
    <source>
        <dbReference type="EMBL" id="PSL13472.1"/>
    </source>
</evidence>
<comment type="caution">
    <text evidence="2">The sequence shown here is derived from an EMBL/GenBank/DDBJ whole genome shotgun (WGS) entry which is preliminary data.</text>
</comment>
<organism evidence="2 3">
    <name type="scientific">Marinobacterium halophilum</name>
    <dbReference type="NCBI Taxonomy" id="267374"/>
    <lineage>
        <taxon>Bacteria</taxon>
        <taxon>Pseudomonadati</taxon>
        <taxon>Pseudomonadota</taxon>
        <taxon>Gammaproteobacteria</taxon>
        <taxon>Oceanospirillales</taxon>
        <taxon>Oceanospirillaceae</taxon>
        <taxon>Marinobacterium</taxon>
    </lineage>
</organism>
<gene>
    <name evidence="2" type="ORF">CLV44_112107</name>
</gene>
<dbReference type="AlphaFoldDB" id="A0A2P8EVH8"/>
<dbReference type="SUPFAM" id="SSF52266">
    <property type="entry name" value="SGNH hydrolase"/>
    <property type="match status" value="1"/>
</dbReference>
<dbReference type="Gene3D" id="3.40.50.1110">
    <property type="entry name" value="SGNH hydrolase"/>
    <property type="match status" value="1"/>
</dbReference>
<keyword evidence="3" id="KW-1185">Reference proteome</keyword>
<sequence length="202" mass="21592">MVKRIVQSVLLLMFMALQGCSDHRLEPLHDNAVILAFGDSLTVGVGAAAEHSYPQVLSQLSGRQVVASGVSGEVSALGRDRLAEELASVQPDLLILLHGGNDILRNRPATDLERNLDAMISMARAQGVQVVLLGVPEKKLFSDAAPLYAELAQRHDLVFIKGLLSGLLRDSAMKSDAVHLNAQGYRALAEGIHDTLQAEGAL</sequence>
<dbReference type="Pfam" id="PF13472">
    <property type="entry name" value="Lipase_GDSL_2"/>
    <property type="match status" value="1"/>
</dbReference>
<accession>A0A2P8EVH8</accession>
<dbReference type="Proteomes" id="UP000242133">
    <property type="component" value="Unassembled WGS sequence"/>
</dbReference>
<dbReference type="EMBL" id="PYGI01000012">
    <property type="protein sequence ID" value="PSL13472.1"/>
    <property type="molecule type" value="Genomic_DNA"/>
</dbReference>
<proteinExistence type="predicted"/>
<dbReference type="PROSITE" id="PS51257">
    <property type="entry name" value="PROKAR_LIPOPROTEIN"/>
    <property type="match status" value="1"/>
</dbReference>
<dbReference type="PANTHER" id="PTHR30383">
    <property type="entry name" value="THIOESTERASE 1/PROTEASE 1/LYSOPHOSPHOLIPASE L1"/>
    <property type="match status" value="1"/>
</dbReference>
<dbReference type="InterPro" id="IPR051532">
    <property type="entry name" value="Ester_Hydrolysis_Enzymes"/>
</dbReference>
<dbReference type="InterPro" id="IPR013830">
    <property type="entry name" value="SGNH_hydro"/>
</dbReference>
<evidence type="ECO:0000259" key="1">
    <source>
        <dbReference type="Pfam" id="PF13472"/>
    </source>
</evidence>